<evidence type="ECO:0000313" key="4">
    <source>
        <dbReference type="Proteomes" id="UP000320209"/>
    </source>
</evidence>
<dbReference type="RefSeq" id="WP_141780905.1">
    <property type="nucleotide sequence ID" value="NZ_VFOV01000001.1"/>
</dbReference>
<dbReference type="Gene3D" id="3.50.50.60">
    <property type="entry name" value="FAD/NAD(P)-binding domain"/>
    <property type="match status" value="1"/>
</dbReference>
<comment type="caution">
    <text evidence="3">The sequence shown here is derived from an EMBL/GenBank/DDBJ whole genome shotgun (WGS) entry which is preliminary data.</text>
</comment>
<dbReference type="EMBL" id="VFOV01000001">
    <property type="protein sequence ID" value="TQL68980.1"/>
    <property type="molecule type" value="Genomic_DNA"/>
</dbReference>
<dbReference type="GO" id="GO:0071949">
    <property type="term" value="F:FAD binding"/>
    <property type="evidence" value="ECO:0007669"/>
    <property type="project" value="InterPro"/>
</dbReference>
<dbReference type="Pfam" id="PF01494">
    <property type="entry name" value="FAD_binding_3"/>
    <property type="match status" value="1"/>
</dbReference>
<dbReference type="InterPro" id="IPR036188">
    <property type="entry name" value="FAD/NAD-bd_sf"/>
</dbReference>
<dbReference type="InterPro" id="IPR051704">
    <property type="entry name" value="FAD_aromatic-hydroxylase"/>
</dbReference>
<dbReference type="PANTHER" id="PTHR46865:SF2">
    <property type="entry name" value="MONOOXYGENASE"/>
    <property type="match status" value="1"/>
</dbReference>
<protein>
    <submittedName>
        <fullName evidence="3">2-polyprenyl-6-methoxyphenol hydroxylase-like FAD-dependent oxidoreductase</fullName>
    </submittedName>
</protein>
<dbReference type="Proteomes" id="UP000320209">
    <property type="component" value="Unassembled WGS sequence"/>
</dbReference>
<dbReference type="PRINTS" id="PR00420">
    <property type="entry name" value="RNGMNOXGNASE"/>
</dbReference>
<dbReference type="SUPFAM" id="SSF51905">
    <property type="entry name" value="FAD/NAD(P)-binding domain"/>
    <property type="match status" value="1"/>
</dbReference>
<name>A0A543A8Z5_9ACTN</name>
<accession>A0A543A8Z5</accession>
<gene>
    <name evidence="3" type="ORF">FB381_2881</name>
</gene>
<dbReference type="InterPro" id="IPR002938">
    <property type="entry name" value="FAD-bd"/>
</dbReference>
<proteinExistence type="predicted"/>
<evidence type="ECO:0000256" key="1">
    <source>
        <dbReference type="SAM" id="MobiDB-lite"/>
    </source>
</evidence>
<feature type="region of interest" description="Disordered" evidence="1">
    <location>
        <begin position="383"/>
        <end position="405"/>
    </location>
</feature>
<dbReference type="OrthoDB" id="3212532at2"/>
<feature type="domain" description="FAD-binding" evidence="2">
    <location>
        <begin position="17"/>
        <end position="348"/>
    </location>
</feature>
<sequence length="405" mass="44116">MTHLTQSDDTRRRPSRKVLISGASVAGTTLAYWLNRHGIEVTVVEKAAGVRSGGYPIDVRGTALEVVRRMGVLLRLQKAHVDLRRFTFVDADGDQITSVSPQSVTGGQVNDLEVRRGDLTDALYATVRDDVEFLFDDSIAVLDQSTHGVTITFASGAVREFDLVIGADGLHSNTRGLAFGPEAQFHRYLGRCFAIFTMPNSLGLSHESLIWNTPGRAAAIYAVDEAEPVHGFLTFARSEQPFDVFRDLDAQRTLVTDVFADAGWEVPGMLKAMHESDDIFFDAVSQIRMSRWSSGRVALAGDAAYAPSFLTGQGTSLALVGAYMLADAIATQDHLSAFDTYEQTTRGFVTDNQDLLETGSTTLFPTTPEALAQRDDQLRNLSRLPASQPHPAHSSLVLPDLVPTT</sequence>
<organism evidence="3 4">
    <name type="scientific">Nocardioides albertanoniae</name>
    <dbReference type="NCBI Taxonomy" id="1175486"/>
    <lineage>
        <taxon>Bacteria</taxon>
        <taxon>Bacillati</taxon>
        <taxon>Actinomycetota</taxon>
        <taxon>Actinomycetes</taxon>
        <taxon>Propionibacteriales</taxon>
        <taxon>Nocardioidaceae</taxon>
        <taxon>Nocardioides</taxon>
    </lineage>
</organism>
<dbReference type="Gene3D" id="3.30.9.10">
    <property type="entry name" value="D-Amino Acid Oxidase, subunit A, domain 2"/>
    <property type="match status" value="1"/>
</dbReference>
<evidence type="ECO:0000259" key="2">
    <source>
        <dbReference type="Pfam" id="PF01494"/>
    </source>
</evidence>
<evidence type="ECO:0000313" key="3">
    <source>
        <dbReference type="EMBL" id="TQL68980.1"/>
    </source>
</evidence>
<reference evidence="3 4" key="1">
    <citation type="submission" date="2019-06" db="EMBL/GenBank/DDBJ databases">
        <title>Sequencing the genomes of 1000 actinobacteria strains.</title>
        <authorList>
            <person name="Klenk H.-P."/>
        </authorList>
    </citation>
    <scope>NUCLEOTIDE SEQUENCE [LARGE SCALE GENOMIC DNA]</scope>
    <source>
        <strain evidence="3 4">DSM 25218</strain>
    </source>
</reference>
<dbReference type="AlphaFoldDB" id="A0A543A8Z5"/>
<keyword evidence="4" id="KW-1185">Reference proteome</keyword>
<dbReference type="PANTHER" id="PTHR46865">
    <property type="entry name" value="OXIDOREDUCTASE-RELATED"/>
    <property type="match status" value="1"/>
</dbReference>